<dbReference type="InterPro" id="IPR027417">
    <property type="entry name" value="P-loop_NTPase"/>
</dbReference>
<evidence type="ECO:0000313" key="5">
    <source>
        <dbReference type="Proteomes" id="UP001141327"/>
    </source>
</evidence>
<dbReference type="Pfam" id="PF00004">
    <property type="entry name" value="AAA"/>
    <property type="match status" value="2"/>
</dbReference>
<dbReference type="PANTHER" id="PTHR23077:SF171">
    <property type="entry name" value="NUCLEAR VALOSIN-CONTAINING PROTEIN-LIKE"/>
    <property type="match status" value="1"/>
</dbReference>
<comment type="caution">
    <text evidence="4">The sequence shown here is derived from an EMBL/GenBank/DDBJ whole genome shotgun (WGS) entry which is preliminary data.</text>
</comment>
<dbReference type="SMART" id="SM00382">
    <property type="entry name" value="AAA"/>
    <property type="match status" value="2"/>
</dbReference>
<dbReference type="InterPro" id="IPR003959">
    <property type="entry name" value="ATPase_AAA_core"/>
</dbReference>
<dbReference type="InterPro" id="IPR050168">
    <property type="entry name" value="AAA_ATPase_domain"/>
</dbReference>
<protein>
    <submittedName>
        <fullName evidence="4">Cell division cycle protein 48</fullName>
    </submittedName>
</protein>
<organism evidence="4 5">
    <name type="scientific">Paratrimastix pyriformis</name>
    <dbReference type="NCBI Taxonomy" id="342808"/>
    <lineage>
        <taxon>Eukaryota</taxon>
        <taxon>Metamonada</taxon>
        <taxon>Preaxostyla</taxon>
        <taxon>Paratrimastigidae</taxon>
        <taxon>Paratrimastix</taxon>
    </lineage>
</organism>
<dbReference type="Gene3D" id="3.40.50.300">
    <property type="entry name" value="P-loop containing nucleotide triphosphate hydrolases"/>
    <property type="match status" value="2"/>
</dbReference>
<dbReference type="GO" id="GO:0051301">
    <property type="term" value="P:cell division"/>
    <property type="evidence" value="ECO:0007669"/>
    <property type="project" value="UniProtKB-KW"/>
</dbReference>
<keyword evidence="4" id="KW-0131">Cell cycle</keyword>
<dbReference type="PANTHER" id="PTHR23077">
    <property type="entry name" value="AAA-FAMILY ATPASE"/>
    <property type="match status" value="1"/>
</dbReference>
<evidence type="ECO:0000313" key="4">
    <source>
        <dbReference type="EMBL" id="KAJ4455041.1"/>
    </source>
</evidence>
<dbReference type="SUPFAM" id="SSF52540">
    <property type="entry name" value="P-loop containing nucleoside triphosphate hydrolases"/>
    <property type="match status" value="2"/>
</dbReference>
<keyword evidence="5" id="KW-1185">Reference proteome</keyword>
<evidence type="ECO:0000256" key="1">
    <source>
        <dbReference type="ARBA" id="ARBA00022741"/>
    </source>
</evidence>
<gene>
    <name evidence="4" type="ORF">PAPYR_10115</name>
</gene>
<feature type="domain" description="AAA+ ATPase" evidence="3">
    <location>
        <begin position="299"/>
        <end position="446"/>
    </location>
</feature>
<name>A0ABQ8UAX1_9EUKA</name>
<keyword evidence="1" id="KW-0547">Nucleotide-binding</keyword>
<accession>A0ABQ8UAX1</accession>
<keyword evidence="2" id="KW-0067">ATP-binding</keyword>
<dbReference type="Gene3D" id="1.10.8.60">
    <property type="match status" value="1"/>
</dbReference>
<sequence>MTMDDSAQCIRQIIRLSFGSLLGSQLRPRSILITGVHGIGKTYLVEHIADAEGLSCLRHVYDATVSEGNLEGLLSRARMMQPCILFFDGLDLFPSLLIEQIAALTDQLSPSEAILLVCSAVTPEHIPLAVRDHLEYQFGLDLTTSAQRLAVLRSCVASLTPVVAIDDLGPGVLQWFPTAASLMGLARHLVRSLGAAPTEAKSTVWVAETQVSQAAHEYQASVAAVAASSAGSAVQPVALVSPGGAAGAGALRTVGGLLQPDMEAFGALVGLEEPLKRLAESALVPLLNWERLRDMGITPVRGALLVGPSGSGKTAVAQACAAACRCSALTVAMSDLIRAGVGDTEKAIRDVFSRARAQAPCVIVLDEVHALASADSTSEMSANVRADITRALPDGRIVAQLLAEFDGVTSDAPVLVAGTAPTPQSVHKALVQPGRFEAVVTLTLPTSVAHRLAILRQSLTPVRTDPTLVTATPGSVDPFLVALASMTLDTTKATWEQVMGAIAVQAYGWSAPDLQRIVRDAGLLALAAQRVAVTPTDLHTAYTRQKQMRRWTTLIEFFRKACQAQRFELQFPHMDFASELQQLEGSLEALKGALPSLYPDTVTPGKPRPDITSHEEALSEVMRAYAIASLYYAHLKATGQETAKNPIQDSMQRIRNSFKQVRLFRQPEGSTSPSSPLPDLEPALFSDAPSRIDVAVARRMLSHAGIAGIAGRRRR</sequence>
<proteinExistence type="predicted"/>
<feature type="domain" description="AAA+ ATPase" evidence="3">
    <location>
        <begin position="27"/>
        <end position="144"/>
    </location>
</feature>
<dbReference type="EMBL" id="JAPMOS010000123">
    <property type="protein sequence ID" value="KAJ4455041.1"/>
    <property type="molecule type" value="Genomic_DNA"/>
</dbReference>
<keyword evidence="4" id="KW-0132">Cell division</keyword>
<evidence type="ECO:0000259" key="3">
    <source>
        <dbReference type="SMART" id="SM00382"/>
    </source>
</evidence>
<dbReference type="Proteomes" id="UP001141327">
    <property type="component" value="Unassembled WGS sequence"/>
</dbReference>
<evidence type="ECO:0000256" key="2">
    <source>
        <dbReference type="ARBA" id="ARBA00022840"/>
    </source>
</evidence>
<dbReference type="InterPro" id="IPR003593">
    <property type="entry name" value="AAA+_ATPase"/>
</dbReference>
<reference evidence="4" key="1">
    <citation type="journal article" date="2022" name="bioRxiv">
        <title>Genomics of Preaxostyla Flagellates Illuminates Evolutionary Transitions and the Path Towards Mitochondrial Loss.</title>
        <authorList>
            <person name="Novak L.V.F."/>
            <person name="Treitli S.C."/>
            <person name="Pyrih J."/>
            <person name="Halakuc P."/>
            <person name="Pipaliya S.V."/>
            <person name="Vacek V."/>
            <person name="Brzon O."/>
            <person name="Soukal P."/>
            <person name="Eme L."/>
            <person name="Dacks J.B."/>
            <person name="Karnkowska A."/>
            <person name="Elias M."/>
            <person name="Hampl V."/>
        </authorList>
    </citation>
    <scope>NUCLEOTIDE SEQUENCE</scope>
    <source>
        <strain evidence="4">RCP-MX</strain>
    </source>
</reference>